<evidence type="ECO:0000256" key="2">
    <source>
        <dbReference type="SAM" id="MobiDB-lite"/>
    </source>
</evidence>
<dbReference type="Proteomes" id="UP000649259">
    <property type="component" value="Unassembled WGS sequence"/>
</dbReference>
<dbReference type="PROSITE" id="PS50005">
    <property type="entry name" value="TPR"/>
    <property type="match status" value="1"/>
</dbReference>
<proteinExistence type="predicted"/>
<dbReference type="SMART" id="SM00028">
    <property type="entry name" value="TPR"/>
    <property type="match status" value="4"/>
</dbReference>
<evidence type="ECO:0000256" key="1">
    <source>
        <dbReference type="PROSITE-ProRule" id="PRU00339"/>
    </source>
</evidence>
<evidence type="ECO:0000313" key="4">
    <source>
        <dbReference type="EMBL" id="GHI60867.1"/>
    </source>
</evidence>
<comment type="caution">
    <text evidence="4">The sequence shown here is derived from an EMBL/GenBank/DDBJ whole genome shotgun (WGS) entry which is preliminary data.</text>
</comment>
<name>A0ABQ3RYB6_9ACTN</name>
<dbReference type="RefSeq" id="WP_189919394.1">
    <property type="nucleotide sequence ID" value="NZ_BMSI01000002.1"/>
</dbReference>
<accession>A0ABQ3RYB6</accession>
<dbReference type="InterPro" id="IPR004176">
    <property type="entry name" value="Clp_R_N"/>
</dbReference>
<reference evidence="5" key="1">
    <citation type="submission" date="2023-07" db="EMBL/GenBank/DDBJ databases">
        <title>Whole genome shotgun sequence of Streptomyces cacaoi subsp. asoensis NBRC 13813.</title>
        <authorList>
            <person name="Komaki H."/>
            <person name="Tamura T."/>
        </authorList>
    </citation>
    <scope>NUCLEOTIDE SEQUENCE [LARGE SCALE GENOMIC DNA]</scope>
    <source>
        <strain evidence="5">NBRC 13813</strain>
    </source>
</reference>
<keyword evidence="5" id="KW-1185">Reference proteome</keyword>
<feature type="region of interest" description="Disordered" evidence="2">
    <location>
        <begin position="511"/>
        <end position="568"/>
    </location>
</feature>
<dbReference type="Gene3D" id="1.10.1780.10">
    <property type="entry name" value="Clp, N-terminal domain"/>
    <property type="match status" value="1"/>
</dbReference>
<dbReference type="GeneID" id="91470409"/>
<keyword evidence="1" id="KW-0802">TPR repeat</keyword>
<sequence length="1432" mass="153832">MTLRTVGVSLFGLAPLAAGAWWAFLHLPWPVAAALVAVAWLLPRHHVIGVPAAAAAWLWLDLPDLPFLAAVCCRTLWERPLRLWAASPLRSLGVSPGIRCPHSARDRIAHADRDLRRGRPATALQEYLEILAAHSPGDDCLRPLLGRAAEAALRSGCPVLAAELAAGAAVASTALPLGADAVRVVRAQTLRAWALDESDDRDSAGGALRAAQSFTQRNRDTDELLRTTAAVIHLRNRRLTVDPENEYRSVAEALSGQRIRAGNQRALFALHRAAGHRLARAGSPGEAADAFHRAAEETGVYRHVVFTSLRVLTWWRVRLPVRWRHAVRMWTEAQADEMRQRIDEGYAPASDDRIARRAACHLAEHFDDPLLTARLRIYRDELDRRSPTETDEQPTSGRRHAPERRAAVFADPVAQRAWARLRHETRTWSDTAAGQDEAAWWEGWHTPQEARTHTQVAQRLFERLRVVEPTVFAPALVRVRNSLLTHPRHGPVPGSRIGPAEPALVPAVHHATSDHRDLGVAHSPSARTPLRPPGGVAGTRAPIPAAASGPGAEPPTARPTGGPTLPDAAEAVRRDPTELAPPRLVAPRLLVEPPGWLTRVDRLTGGRCWPVLSAMAEAHALGHGQVTPGHLLLVLLDEPGCALLTEPCGFDAGRLRRALRAQYGADGGPGARKVPEPDRDLRAALSRARAAAAHAGETGLAAERLLETLTASRRGGLAALLGTGGADLDEAYFRVRHRHSPTASLCPVPEIRWSGPGFPLELLTPDARSAVARAARHAAATTGLLGPEGILAQVDPSASVASGDPGETAADRVLRCRATPAAVRLLLTARQAARVQGHPGVDIEHLVRQSPTGLPAASSVHALTSSAQAHAQGAGAAWIGPEHLAAALAGSTDPADTLRGPLPLTPLAARTLATAARSAAAEGRTTWEATDVGRALPLLWRPVSPRPAWEDRAAHGPLTSLAEAHQWDQAIAAEAHRARRALAASNPAAARTAHATWMWMLRFLVRVDRVAVEPRLADELITAAGYHGPCPAAPRALEEAAVRARVVAARVPGEPARLAGSLARIGALHREFGSDATAADCYDDAARLLRSPAPLWLNDPVLDGLLAQVLLHRARILVTQDPAVAPAALVEAASHRLTAAAESDAGPSRRTATVRASLTVMRHLDALGEGPAAVDIATRTLRLFGPAERERALVPVHHERAALLWQLGRGDLGEADLAAAVELDHDSVFALLAHGGFLLRVRRFDEALDVFTRARDLRPDDAQVSARQAEAMVAQGLYAQALPLLREADTPLLLLSRARALRGLGRLSEAAADTRAASAAEPDTAWYRYQHGLSLLTTGEEQHGRRQIGLALRLERGDLGTSERWYGLGAGKVAVYCAALGGPRQARAWYNRALPAMRYPWEPDELCSDLRELAALRPELSEFVKELTWAKG</sequence>
<dbReference type="SUPFAM" id="SSF81923">
    <property type="entry name" value="Double Clp-N motif"/>
    <property type="match status" value="1"/>
</dbReference>
<feature type="domain" description="Clp R" evidence="3">
    <location>
        <begin position="613"/>
        <end position="721"/>
    </location>
</feature>
<dbReference type="Gene3D" id="1.25.40.10">
    <property type="entry name" value="Tetratricopeptide repeat domain"/>
    <property type="match status" value="1"/>
</dbReference>
<dbReference type="EMBL" id="BNEB01000002">
    <property type="protein sequence ID" value="GHI60867.1"/>
    <property type="molecule type" value="Genomic_DNA"/>
</dbReference>
<dbReference type="InterPro" id="IPR011990">
    <property type="entry name" value="TPR-like_helical_dom_sf"/>
</dbReference>
<dbReference type="SUPFAM" id="SSF48452">
    <property type="entry name" value="TPR-like"/>
    <property type="match status" value="2"/>
</dbReference>
<evidence type="ECO:0000259" key="3">
    <source>
        <dbReference type="Pfam" id="PF02861"/>
    </source>
</evidence>
<feature type="compositionally biased region" description="Low complexity" evidence="2">
    <location>
        <begin position="541"/>
        <end position="551"/>
    </location>
</feature>
<protein>
    <recommendedName>
        <fullName evidence="3">Clp R domain-containing protein</fullName>
    </recommendedName>
</protein>
<organism evidence="4 5">
    <name type="scientific">Streptomyces asoensis</name>
    <dbReference type="NCBI Taxonomy" id="249586"/>
    <lineage>
        <taxon>Bacteria</taxon>
        <taxon>Bacillati</taxon>
        <taxon>Actinomycetota</taxon>
        <taxon>Actinomycetes</taxon>
        <taxon>Kitasatosporales</taxon>
        <taxon>Streptomycetaceae</taxon>
        <taxon>Streptomyces</taxon>
    </lineage>
</organism>
<dbReference type="InterPro" id="IPR019734">
    <property type="entry name" value="TPR_rpt"/>
</dbReference>
<gene>
    <name evidence="4" type="ORF">Saso_25170</name>
</gene>
<evidence type="ECO:0000313" key="5">
    <source>
        <dbReference type="Proteomes" id="UP000649259"/>
    </source>
</evidence>
<dbReference type="InterPro" id="IPR036628">
    <property type="entry name" value="Clp_N_dom_sf"/>
</dbReference>
<feature type="region of interest" description="Disordered" evidence="2">
    <location>
        <begin position="384"/>
        <end position="404"/>
    </location>
</feature>
<dbReference type="Pfam" id="PF02861">
    <property type="entry name" value="Clp_N"/>
    <property type="match status" value="1"/>
</dbReference>
<feature type="repeat" description="TPR" evidence="1">
    <location>
        <begin position="1228"/>
        <end position="1261"/>
    </location>
</feature>